<evidence type="ECO:0000256" key="3">
    <source>
        <dbReference type="ARBA" id="ARBA00022801"/>
    </source>
</evidence>
<dbReference type="Gene3D" id="3.40.50.200">
    <property type="entry name" value="Peptidase S8/S53 domain"/>
    <property type="match status" value="1"/>
</dbReference>
<dbReference type="GO" id="GO:0006508">
    <property type="term" value="P:proteolysis"/>
    <property type="evidence" value="ECO:0007669"/>
    <property type="project" value="UniProtKB-KW"/>
</dbReference>
<dbReference type="OrthoDB" id="9798386at2"/>
<dbReference type="PANTHER" id="PTHR43399">
    <property type="entry name" value="SUBTILISIN-RELATED"/>
    <property type="match status" value="1"/>
</dbReference>
<dbReference type="STRING" id="1050174.CEPID_12270"/>
<accession>A0A0G3GZM9</accession>
<dbReference type="InterPro" id="IPR036852">
    <property type="entry name" value="Peptidase_S8/S53_dom_sf"/>
</dbReference>
<protein>
    <submittedName>
        <fullName evidence="10">Subtilase family protease</fullName>
    </submittedName>
</protein>
<feature type="domain" description="Peptidase S8/S53" evidence="9">
    <location>
        <begin position="86"/>
        <end position="302"/>
    </location>
</feature>
<feature type="transmembrane region" description="Helical" evidence="7">
    <location>
        <begin position="420"/>
        <end position="438"/>
    </location>
</feature>
<feature type="compositionally biased region" description="Low complexity" evidence="6">
    <location>
        <begin position="386"/>
        <end position="395"/>
    </location>
</feature>
<dbReference type="PANTHER" id="PTHR43399:SF4">
    <property type="entry name" value="CELL WALL-ASSOCIATED PROTEASE"/>
    <property type="match status" value="1"/>
</dbReference>
<dbReference type="Pfam" id="PF00082">
    <property type="entry name" value="Peptidase_S8"/>
    <property type="match status" value="1"/>
</dbReference>
<comment type="similarity">
    <text evidence="1 5">Belongs to the peptidase S8 family.</text>
</comment>
<dbReference type="RefSeq" id="WP_052843580.1">
    <property type="nucleotide sequence ID" value="NZ_CP011541.1"/>
</dbReference>
<feature type="region of interest" description="Disordered" evidence="6">
    <location>
        <begin position="386"/>
        <end position="414"/>
    </location>
</feature>
<dbReference type="PROSITE" id="PS00138">
    <property type="entry name" value="SUBTILASE_SER"/>
    <property type="match status" value="1"/>
</dbReference>
<feature type="compositionally biased region" description="Polar residues" evidence="6">
    <location>
        <begin position="397"/>
        <end position="411"/>
    </location>
</feature>
<dbReference type="Proteomes" id="UP000035368">
    <property type="component" value="Chromosome"/>
</dbReference>
<keyword evidence="3" id="KW-0378">Hydrolase</keyword>
<evidence type="ECO:0000256" key="7">
    <source>
        <dbReference type="SAM" id="Phobius"/>
    </source>
</evidence>
<dbReference type="PROSITE" id="PS51892">
    <property type="entry name" value="SUBTILASE"/>
    <property type="match status" value="1"/>
</dbReference>
<keyword evidence="7" id="KW-0472">Membrane</keyword>
<feature type="chain" id="PRO_5039537839" evidence="8">
    <location>
        <begin position="24"/>
        <end position="442"/>
    </location>
</feature>
<dbReference type="InterPro" id="IPR015500">
    <property type="entry name" value="Peptidase_S8_subtilisin-rel"/>
</dbReference>
<keyword evidence="8" id="KW-0732">Signal</keyword>
<evidence type="ECO:0000313" key="10">
    <source>
        <dbReference type="EMBL" id="AKK04277.1"/>
    </source>
</evidence>
<evidence type="ECO:0000256" key="6">
    <source>
        <dbReference type="SAM" id="MobiDB-lite"/>
    </source>
</evidence>
<dbReference type="PATRIC" id="fig|1050174.4.peg.2479"/>
<dbReference type="InterPro" id="IPR023828">
    <property type="entry name" value="Peptidase_S8_Ser-AS"/>
</dbReference>
<dbReference type="KEGG" id="cei:CEPID_12270"/>
<evidence type="ECO:0000259" key="9">
    <source>
        <dbReference type="Pfam" id="PF00082"/>
    </source>
</evidence>
<dbReference type="CDD" id="cd00306">
    <property type="entry name" value="Peptidases_S8_S53"/>
    <property type="match status" value="1"/>
</dbReference>
<evidence type="ECO:0000256" key="2">
    <source>
        <dbReference type="ARBA" id="ARBA00022670"/>
    </source>
</evidence>
<name>A0A0G3GZM9_9CORY</name>
<gene>
    <name evidence="10" type="ORF">CEPID_12270</name>
</gene>
<evidence type="ECO:0000256" key="4">
    <source>
        <dbReference type="ARBA" id="ARBA00022825"/>
    </source>
</evidence>
<evidence type="ECO:0000313" key="11">
    <source>
        <dbReference type="Proteomes" id="UP000035368"/>
    </source>
</evidence>
<feature type="signal peptide" evidence="8">
    <location>
        <begin position="1"/>
        <end position="23"/>
    </location>
</feature>
<keyword evidence="7" id="KW-0812">Transmembrane</keyword>
<keyword evidence="7" id="KW-1133">Transmembrane helix</keyword>
<dbReference type="EMBL" id="CP011541">
    <property type="protein sequence ID" value="AKK04277.1"/>
    <property type="molecule type" value="Genomic_DNA"/>
</dbReference>
<keyword evidence="4" id="KW-0720">Serine protease</keyword>
<dbReference type="InterPro" id="IPR051048">
    <property type="entry name" value="Peptidase_S8/S53_subtilisin"/>
</dbReference>
<dbReference type="InterPro" id="IPR000209">
    <property type="entry name" value="Peptidase_S8/S53_dom"/>
</dbReference>
<dbReference type="PRINTS" id="PR00723">
    <property type="entry name" value="SUBTILISIN"/>
</dbReference>
<reference evidence="10 11" key="1">
    <citation type="submission" date="2015-05" db="EMBL/GenBank/DDBJ databases">
        <title>Complete genome sequence of Corynebacterium epidermidicanis DSM 45586, isolated from the skin of a dog suffering from pruritus.</title>
        <authorList>
            <person name="Ruckert C."/>
            <person name="Albersmeier A."/>
            <person name="Winkler A."/>
            <person name="Tauch A."/>
        </authorList>
    </citation>
    <scope>NUCLEOTIDE SEQUENCE [LARGE SCALE GENOMIC DNA]</scope>
    <source>
        <strain evidence="10 11">DSM 45586</strain>
    </source>
</reference>
<keyword evidence="2 10" id="KW-0645">Protease</keyword>
<sequence>MRALLVATACATFLCSTTPAADAENEIPLNWWIGAYGVDKLHEEGFDGAGQTIVISEGGLYPDSPDLVGADVEYLPLSEECQEVIPLDPEDEIEQSLHGTNVANMIVGQGGPDNIQGVAPRAKLIVVQVRNTDNADPDDPRTPSCIEEAHSVVRKVIDRNPTVYSNSVDDGDLPKYAPYLLLTGHLAFDAVGNNGTEAPNDPEELETPTPGMVSIGAVDPEGNVADFSSRQHDLALLAPGAAVLGRDIDGNLTEINGTSFASPYAAGVFALAKQRWPQATDLQLAQSMLRTAIGAEGEIRHDSATGSGLIAPYAFVHNDPTGLPDVPPFLPASNAANVNASGDKYLPFYDVLDGTRDCSGLPLCEDGQLRAPRAHWLPPLVPAQTTAEGAGAGQADVATTGSSDDVTSASPNRPHFSPRAGLALVGLAIVALITSFGVRRHR</sequence>
<evidence type="ECO:0000256" key="1">
    <source>
        <dbReference type="ARBA" id="ARBA00011073"/>
    </source>
</evidence>
<comment type="caution">
    <text evidence="5">Lacks conserved residue(s) required for the propagation of feature annotation.</text>
</comment>
<dbReference type="SUPFAM" id="SSF52743">
    <property type="entry name" value="Subtilisin-like"/>
    <property type="match status" value="1"/>
</dbReference>
<dbReference type="AlphaFoldDB" id="A0A0G3GZM9"/>
<proteinExistence type="inferred from homology"/>
<evidence type="ECO:0000256" key="8">
    <source>
        <dbReference type="SAM" id="SignalP"/>
    </source>
</evidence>
<evidence type="ECO:0000256" key="5">
    <source>
        <dbReference type="PROSITE-ProRule" id="PRU01240"/>
    </source>
</evidence>
<dbReference type="GO" id="GO:0004252">
    <property type="term" value="F:serine-type endopeptidase activity"/>
    <property type="evidence" value="ECO:0007669"/>
    <property type="project" value="InterPro"/>
</dbReference>
<organism evidence="10 11">
    <name type="scientific">Corynebacterium epidermidicanis</name>
    <dbReference type="NCBI Taxonomy" id="1050174"/>
    <lineage>
        <taxon>Bacteria</taxon>
        <taxon>Bacillati</taxon>
        <taxon>Actinomycetota</taxon>
        <taxon>Actinomycetes</taxon>
        <taxon>Mycobacteriales</taxon>
        <taxon>Corynebacteriaceae</taxon>
        <taxon>Corynebacterium</taxon>
    </lineage>
</organism>
<keyword evidence="11" id="KW-1185">Reference proteome</keyword>